<keyword evidence="1" id="KW-0540">Nuclease</keyword>
<evidence type="ECO:0000256" key="1">
    <source>
        <dbReference type="ARBA" id="ARBA00022722"/>
    </source>
</evidence>
<evidence type="ECO:0000256" key="2">
    <source>
        <dbReference type="ARBA" id="ARBA00022839"/>
    </source>
</evidence>
<dbReference type="InterPro" id="IPR036397">
    <property type="entry name" value="RNaseH_sf"/>
</dbReference>
<dbReference type="InterPro" id="IPR013520">
    <property type="entry name" value="Ribonucl_H"/>
</dbReference>
<dbReference type="KEGG" id="llp:GH975_07235"/>
<dbReference type="GO" id="GO:0003676">
    <property type="term" value="F:nucleic acid binding"/>
    <property type="evidence" value="ECO:0007669"/>
    <property type="project" value="InterPro"/>
</dbReference>
<gene>
    <name evidence="4" type="ORF">GH975_07235</name>
</gene>
<dbReference type="GO" id="GO:0006259">
    <property type="term" value="P:DNA metabolic process"/>
    <property type="evidence" value="ECO:0007669"/>
    <property type="project" value="UniProtKB-ARBA"/>
</dbReference>
<protein>
    <submittedName>
        <fullName evidence="4">3'-5' exonuclease</fullName>
    </submittedName>
</protein>
<proteinExistence type="predicted"/>
<keyword evidence="2 4" id="KW-0269">Exonuclease</keyword>
<evidence type="ECO:0000313" key="4">
    <source>
        <dbReference type="EMBL" id="QGG81301.1"/>
    </source>
</evidence>
<organism evidence="4 5">
    <name type="scientific">Litorivicinus lipolyticus</name>
    <dbReference type="NCBI Taxonomy" id="418701"/>
    <lineage>
        <taxon>Bacteria</taxon>
        <taxon>Pseudomonadati</taxon>
        <taxon>Pseudomonadota</taxon>
        <taxon>Gammaproteobacteria</taxon>
        <taxon>Oceanospirillales</taxon>
        <taxon>Litorivicinaceae</taxon>
        <taxon>Litorivicinus</taxon>
    </lineage>
</organism>
<dbReference type="CDD" id="cd06127">
    <property type="entry name" value="DEDDh"/>
    <property type="match status" value="1"/>
</dbReference>
<dbReference type="GO" id="GO:0005829">
    <property type="term" value="C:cytosol"/>
    <property type="evidence" value="ECO:0007669"/>
    <property type="project" value="TreeGrafter"/>
</dbReference>
<evidence type="ECO:0000259" key="3">
    <source>
        <dbReference type="SMART" id="SM00479"/>
    </source>
</evidence>
<dbReference type="InterPro" id="IPR012337">
    <property type="entry name" value="RNaseH-like_sf"/>
</dbReference>
<keyword evidence="2 4" id="KW-0378">Hydrolase</keyword>
<dbReference type="PANTHER" id="PTHR30231:SF7">
    <property type="entry name" value="BLR4117 PROTEIN"/>
    <property type="match status" value="1"/>
</dbReference>
<sequence>MGTRFKVQGTPWEPLFMPYHGDEVISIDCETTGLNPLQDDLLTLAAVKIRDGKIMTSEKLDIRLPASPKQAADSIRIHRIRKVDLEDGVGLDQALPRFLDFIGNRPLLGYYINFDVTLLNRYIQQAFGFELPNPTLELADIYASKERIDETADRRLETILNALGVPVMGRHTAIGDATMVAMAYVKLMRR</sequence>
<accession>A0A5Q2QFZ9</accession>
<keyword evidence="5" id="KW-1185">Reference proteome</keyword>
<dbReference type="AlphaFoldDB" id="A0A5Q2QFZ9"/>
<dbReference type="Pfam" id="PF00929">
    <property type="entry name" value="RNase_T"/>
    <property type="match status" value="1"/>
</dbReference>
<dbReference type="PANTHER" id="PTHR30231">
    <property type="entry name" value="DNA POLYMERASE III SUBUNIT EPSILON"/>
    <property type="match status" value="1"/>
</dbReference>
<dbReference type="Proteomes" id="UP000388235">
    <property type="component" value="Chromosome"/>
</dbReference>
<name>A0A5Q2QFZ9_9GAMM</name>
<dbReference type="SMART" id="SM00479">
    <property type="entry name" value="EXOIII"/>
    <property type="match status" value="1"/>
</dbReference>
<reference evidence="4 5" key="1">
    <citation type="submission" date="2019-11" db="EMBL/GenBank/DDBJ databases">
        <authorList>
            <person name="Khan S.A."/>
            <person name="Jeon C.O."/>
            <person name="Chun B.H."/>
        </authorList>
    </citation>
    <scope>NUCLEOTIDE SEQUENCE [LARGE SCALE GENOMIC DNA]</scope>
    <source>
        <strain evidence="4 5">IMCC 1097</strain>
    </source>
</reference>
<dbReference type="OrthoDB" id="6193218at2"/>
<dbReference type="Gene3D" id="3.30.420.10">
    <property type="entry name" value="Ribonuclease H-like superfamily/Ribonuclease H"/>
    <property type="match status" value="1"/>
</dbReference>
<dbReference type="EMBL" id="CP045871">
    <property type="protein sequence ID" value="QGG81301.1"/>
    <property type="molecule type" value="Genomic_DNA"/>
</dbReference>
<dbReference type="GO" id="GO:0008408">
    <property type="term" value="F:3'-5' exonuclease activity"/>
    <property type="evidence" value="ECO:0007669"/>
    <property type="project" value="TreeGrafter"/>
</dbReference>
<dbReference type="NCBIfam" id="NF006601">
    <property type="entry name" value="PRK09145.1"/>
    <property type="match status" value="1"/>
</dbReference>
<evidence type="ECO:0000313" key="5">
    <source>
        <dbReference type="Proteomes" id="UP000388235"/>
    </source>
</evidence>
<feature type="domain" description="Exonuclease" evidence="3">
    <location>
        <begin position="23"/>
        <end position="190"/>
    </location>
</feature>
<dbReference type="SUPFAM" id="SSF53098">
    <property type="entry name" value="Ribonuclease H-like"/>
    <property type="match status" value="1"/>
</dbReference>